<name>B4G5J2_DROPE</name>
<proteinExistence type="predicted"/>
<keyword evidence="3" id="KW-1185">Reference proteome</keyword>
<evidence type="ECO:0000313" key="2">
    <source>
        <dbReference type="EMBL" id="EDW24858.1"/>
    </source>
</evidence>
<reference evidence="2 3" key="1">
    <citation type="journal article" date="2007" name="Nature">
        <title>Evolution of genes and genomes on the Drosophila phylogeny.</title>
        <authorList>
            <consortium name="Drosophila 12 Genomes Consortium"/>
            <person name="Clark A.G."/>
            <person name="Eisen M.B."/>
            <person name="Smith D.R."/>
            <person name="Bergman C.M."/>
            <person name="Oliver B."/>
            <person name="Markow T.A."/>
            <person name="Kaufman T.C."/>
            <person name="Kellis M."/>
            <person name="Gelbart W."/>
            <person name="Iyer V.N."/>
            <person name="Pollard D.A."/>
            <person name="Sackton T.B."/>
            <person name="Larracuente A.M."/>
            <person name="Singh N.D."/>
            <person name="Abad J.P."/>
            <person name="Abt D.N."/>
            <person name="Adryan B."/>
            <person name="Aguade M."/>
            <person name="Akashi H."/>
            <person name="Anderson W.W."/>
            <person name="Aquadro C.F."/>
            <person name="Ardell D.H."/>
            <person name="Arguello R."/>
            <person name="Artieri C.G."/>
            <person name="Barbash D.A."/>
            <person name="Barker D."/>
            <person name="Barsanti P."/>
            <person name="Batterham P."/>
            <person name="Batzoglou S."/>
            <person name="Begun D."/>
            <person name="Bhutkar A."/>
            <person name="Blanco E."/>
            <person name="Bosak S.A."/>
            <person name="Bradley R.K."/>
            <person name="Brand A.D."/>
            <person name="Brent M.R."/>
            <person name="Brooks A.N."/>
            <person name="Brown R.H."/>
            <person name="Butlin R.K."/>
            <person name="Caggese C."/>
            <person name="Calvi B.R."/>
            <person name="Bernardo de Carvalho A."/>
            <person name="Caspi A."/>
            <person name="Castrezana S."/>
            <person name="Celniker S.E."/>
            <person name="Chang J.L."/>
            <person name="Chapple C."/>
            <person name="Chatterji S."/>
            <person name="Chinwalla A."/>
            <person name="Civetta A."/>
            <person name="Clifton S.W."/>
            <person name="Comeron J.M."/>
            <person name="Costello J.C."/>
            <person name="Coyne J.A."/>
            <person name="Daub J."/>
            <person name="David R.G."/>
            <person name="Delcher A.L."/>
            <person name="Delehaunty K."/>
            <person name="Do C.B."/>
            <person name="Ebling H."/>
            <person name="Edwards K."/>
            <person name="Eickbush T."/>
            <person name="Evans J.D."/>
            <person name="Filipski A."/>
            <person name="Findeiss S."/>
            <person name="Freyhult E."/>
            <person name="Fulton L."/>
            <person name="Fulton R."/>
            <person name="Garcia A.C."/>
            <person name="Gardiner A."/>
            <person name="Garfield D.A."/>
            <person name="Garvin B.E."/>
            <person name="Gibson G."/>
            <person name="Gilbert D."/>
            <person name="Gnerre S."/>
            <person name="Godfrey J."/>
            <person name="Good R."/>
            <person name="Gotea V."/>
            <person name="Gravely B."/>
            <person name="Greenberg A.J."/>
            <person name="Griffiths-Jones S."/>
            <person name="Gross S."/>
            <person name="Guigo R."/>
            <person name="Gustafson E.A."/>
            <person name="Haerty W."/>
            <person name="Hahn M.W."/>
            <person name="Halligan D.L."/>
            <person name="Halpern A.L."/>
            <person name="Halter G.M."/>
            <person name="Han M.V."/>
            <person name="Heger A."/>
            <person name="Hillier L."/>
            <person name="Hinrichs A.S."/>
            <person name="Holmes I."/>
            <person name="Hoskins R.A."/>
            <person name="Hubisz M.J."/>
            <person name="Hultmark D."/>
            <person name="Huntley M.A."/>
            <person name="Jaffe D.B."/>
            <person name="Jagadeeshan S."/>
            <person name="Jeck W.R."/>
            <person name="Johnson J."/>
            <person name="Jones C.D."/>
            <person name="Jordan W.C."/>
            <person name="Karpen G.H."/>
            <person name="Kataoka E."/>
            <person name="Keightley P.D."/>
            <person name="Kheradpour P."/>
            <person name="Kirkness E.F."/>
            <person name="Koerich L.B."/>
            <person name="Kristiansen K."/>
            <person name="Kudrna D."/>
            <person name="Kulathinal R.J."/>
            <person name="Kumar S."/>
            <person name="Kwok R."/>
            <person name="Lander E."/>
            <person name="Langley C.H."/>
            <person name="Lapoint R."/>
            <person name="Lazzaro B.P."/>
            <person name="Lee S.J."/>
            <person name="Levesque L."/>
            <person name="Li R."/>
            <person name="Lin C.F."/>
            <person name="Lin M.F."/>
            <person name="Lindblad-Toh K."/>
            <person name="Llopart A."/>
            <person name="Long M."/>
            <person name="Low L."/>
            <person name="Lozovsky E."/>
            <person name="Lu J."/>
            <person name="Luo M."/>
            <person name="Machado C.A."/>
            <person name="Makalowski W."/>
            <person name="Marzo M."/>
            <person name="Matsuda M."/>
            <person name="Matzkin L."/>
            <person name="McAllister B."/>
            <person name="McBride C.S."/>
            <person name="McKernan B."/>
            <person name="McKernan K."/>
            <person name="Mendez-Lago M."/>
            <person name="Minx P."/>
            <person name="Mollenhauer M.U."/>
            <person name="Montooth K."/>
            <person name="Mount S.M."/>
            <person name="Mu X."/>
            <person name="Myers E."/>
            <person name="Negre B."/>
            <person name="Newfeld S."/>
            <person name="Nielsen R."/>
            <person name="Noor M.A."/>
            <person name="O'Grady P."/>
            <person name="Pachter L."/>
            <person name="Papaceit M."/>
            <person name="Parisi M.J."/>
            <person name="Parisi M."/>
            <person name="Parts L."/>
            <person name="Pedersen J.S."/>
            <person name="Pesole G."/>
            <person name="Phillippy A.M."/>
            <person name="Ponting C.P."/>
            <person name="Pop M."/>
            <person name="Porcelli D."/>
            <person name="Powell J.R."/>
            <person name="Prohaska S."/>
            <person name="Pruitt K."/>
            <person name="Puig M."/>
            <person name="Quesneville H."/>
            <person name="Ram K.R."/>
            <person name="Rand D."/>
            <person name="Rasmussen M.D."/>
            <person name="Reed L.K."/>
            <person name="Reenan R."/>
            <person name="Reily A."/>
            <person name="Remington K.A."/>
            <person name="Rieger T.T."/>
            <person name="Ritchie M.G."/>
            <person name="Robin C."/>
            <person name="Rogers Y.H."/>
            <person name="Rohde C."/>
            <person name="Rozas J."/>
            <person name="Rubenfield M.J."/>
            <person name="Ruiz A."/>
            <person name="Russo S."/>
            <person name="Salzberg S.L."/>
            <person name="Sanchez-Gracia A."/>
            <person name="Saranga D.J."/>
            <person name="Sato H."/>
            <person name="Schaeffer S.W."/>
            <person name="Schatz M.C."/>
            <person name="Schlenke T."/>
            <person name="Schwartz R."/>
            <person name="Segarra C."/>
            <person name="Singh R.S."/>
            <person name="Sirot L."/>
            <person name="Sirota M."/>
            <person name="Sisneros N.B."/>
            <person name="Smith C.D."/>
            <person name="Smith T.F."/>
            <person name="Spieth J."/>
            <person name="Stage D.E."/>
            <person name="Stark A."/>
            <person name="Stephan W."/>
            <person name="Strausberg R.L."/>
            <person name="Strempel S."/>
            <person name="Sturgill D."/>
            <person name="Sutton G."/>
            <person name="Sutton G.G."/>
            <person name="Tao W."/>
            <person name="Teichmann S."/>
            <person name="Tobari Y.N."/>
            <person name="Tomimura Y."/>
            <person name="Tsolas J.M."/>
            <person name="Valente V.L."/>
            <person name="Venter E."/>
            <person name="Venter J.C."/>
            <person name="Vicario S."/>
            <person name="Vieira F.G."/>
            <person name="Vilella A.J."/>
            <person name="Villasante A."/>
            <person name="Walenz B."/>
            <person name="Wang J."/>
            <person name="Wasserman M."/>
            <person name="Watts T."/>
            <person name="Wilson D."/>
            <person name="Wilson R.K."/>
            <person name="Wing R.A."/>
            <person name="Wolfner M.F."/>
            <person name="Wong A."/>
            <person name="Wong G.K."/>
            <person name="Wu C.I."/>
            <person name="Wu G."/>
            <person name="Yamamoto D."/>
            <person name="Yang H.P."/>
            <person name="Yang S.P."/>
            <person name="Yorke J.A."/>
            <person name="Yoshida K."/>
            <person name="Zdobnov E."/>
            <person name="Zhang P."/>
            <person name="Zhang Y."/>
            <person name="Zimin A.V."/>
            <person name="Baldwin J."/>
            <person name="Abdouelleil A."/>
            <person name="Abdulkadir J."/>
            <person name="Abebe A."/>
            <person name="Abera B."/>
            <person name="Abreu J."/>
            <person name="Acer S.C."/>
            <person name="Aftuck L."/>
            <person name="Alexander A."/>
            <person name="An P."/>
            <person name="Anderson E."/>
            <person name="Anderson S."/>
            <person name="Arachi H."/>
            <person name="Azer M."/>
            <person name="Bachantsang P."/>
            <person name="Barry A."/>
            <person name="Bayul T."/>
            <person name="Berlin A."/>
            <person name="Bessette D."/>
            <person name="Bloom T."/>
            <person name="Blye J."/>
            <person name="Boguslavskiy L."/>
            <person name="Bonnet C."/>
            <person name="Boukhgalter B."/>
            <person name="Bourzgui I."/>
            <person name="Brown A."/>
            <person name="Cahill P."/>
            <person name="Channer S."/>
            <person name="Cheshatsang Y."/>
            <person name="Chuda L."/>
            <person name="Citroen M."/>
            <person name="Collymore A."/>
            <person name="Cooke P."/>
            <person name="Costello M."/>
            <person name="D'Aco K."/>
            <person name="Daza R."/>
            <person name="De Haan G."/>
            <person name="DeGray S."/>
            <person name="DeMaso C."/>
            <person name="Dhargay N."/>
            <person name="Dooley K."/>
            <person name="Dooley E."/>
            <person name="Doricent M."/>
            <person name="Dorje P."/>
            <person name="Dorjee K."/>
            <person name="Dupes A."/>
            <person name="Elong R."/>
            <person name="Falk J."/>
            <person name="Farina A."/>
            <person name="Faro S."/>
            <person name="Ferguson D."/>
            <person name="Fisher S."/>
            <person name="Foley C.D."/>
            <person name="Franke A."/>
            <person name="Friedrich D."/>
            <person name="Gadbois L."/>
            <person name="Gearin G."/>
            <person name="Gearin C.R."/>
            <person name="Giannoukos G."/>
            <person name="Goode T."/>
            <person name="Graham J."/>
            <person name="Grandbois E."/>
            <person name="Grewal S."/>
            <person name="Gyaltsen K."/>
            <person name="Hafez N."/>
            <person name="Hagos B."/>
            <person name="Hall J."/>
            <person name="Henson C."/>
            <person name="Hollinger A."/>
            <person name="Honan T."/>
            <person name="Huard M.D."/>
            <person name="Hughes L."/>
            <person name="Hurhula B."/>
            <person name="Husby M.E."/>
            <person name="Kamat A."/>
            <person name="Kanga B."/>
            <person name="Kashin S."/>
            <person name="Khazanovich D."/>
            <person name="Kisner P."/>
            <person name="Lance K."/>
            <person name="Lara M."/>
            <person name="Lee W."/>
            <person name="Lennon N."/>
            <person name="Letendre F."/>
            <person name="LeVine R."/>
            <person name="Lipovsky A."/>
            <person name="Liu X."/>
            <person name="Liu J."/>
            <person name="Liu S."/>
            <person name="Lokyitsang T."/>
            <person name="Lokyitsang Y."/>
            <person name="Lubonja R."/>
            <person name="Lui A."/>
            <person name="MacDonald P."/>
            <person name="Magnisalis V."/>
            <person name="Maru K."/>
            <person name="Matthews C."/>
            <person name="McCusker W."/>
            <person name="McDonough S."/>
            <person name="Mehta T."/>
            <person name="Meldrim J."/>
            <person name="Meneus L."/>
            <person name="Mihai O."/>
            <person name="Mihalev A."/>
            <person name="Mihova T."/>
            <person name="Mittelman R."/>
            <person name="Mlenga V."/>
            <person name="Montmayeur A."/>
            <person name="Mulrain L."/>
            <person name="Navidi A."/>
            <person name="Naylor J."/>
            <person name="Negash T."/>
            <person name="Nguyen T."/>
            <person name="Nguyen N."/>
            <person name="Nicol R."/>
            <person name="Norbu C."/>
            <person name="Norbu N."/>
            <person name="Novod N."/>
            <person name="O'Neill B."/>
            <person name="Osman S."/>
            <person name="Markiewicz E."/>
            <person name="Oyono O.L."/>
            <person name="Patti C."/>
            <person name="Phunkhang P."/>
            <person name="Pierre F."/>
            <person name="Priest M."/>
            <person name="Raghuraman S."/>
            <person name="Rege F."/>
            <person name="Reyes R."/>
            <person name="Rise C."/>
            <person name="Rogov P."/>
            <person name="Ross K."/>
            <person name="Ryan E."/>
            <person name="Settipalli S."/>
            <person name="Shea T."/>
            <person name="Sherpa N."/>
            <person name="Shi L."/>
            <person name="Shih D."/>
            <person name="Sparrow T."/>
            <person name="Spaulding J."/>
            <person name="Stalker J."/>
            <person name="Stange-Thomann N."/>
            <person name="Stavropoulos S."/>
            <person name="Stone C."/>
            <person name="Strader C."/>
            <person name="Tesfaye S."/>
            <person name="Thomson T."/>
            <person name="Thoulutsang Y."/>
            <person name="Thoulutsang D."/>
            <person name="Topham K."/>
            <person name="Topping I."/>
            <person name="Tsamla T."/>
            <person name="Vassiliev H."/>
            <person name="Vo A."/>
            <person name="Wangchuk T."/>
            <person name="Wangdi T."/>
            <person name="Weiand M."/>
            <person name="Wilkinson J."/>
            <person name="Wilson A."/>
            <person name="Yadav S."/>
            <person name="Young G."/>
            <person name="Yu Q."/>
            <person name="Zembek L."/>
            <person name="Zhong D."/>
            <person name="Zimmer A."/>
            <person name="Zwirko Z."/>
            <person name="Jaffe D.B."/>
            <person name="Alvarez P."/>
            <person name="Brockman W."/>
            <person name="Butler J."/>
            <person name="Chin C."/>
            <person name="Gnerre S."/>
            <person name="Grabherr M."/>
            <person name="Kleber M."/>
            <person name="Mauceli E."/>
            <person name="MacCallum I."/>
        </authorList>
    </citation>
    <scope>NUCLEOTIDE SEQUENCE [LARGE SCALE GENOMIC DNA]</scope>
    <source>
        <strain evidence="3">MSH-3 / Tucson 14011-0111.49</strain>
    </source>
</reference>
<protein>
    <submittedName>
        <fullName evidence="2">GL23156</fullName>
    </submittedName>
</protein>
<gene>
    <name evidence="2" type="primary">Dper\GL23156</name>
    <name evidence="2" type="ORF">Dper_GL23156</name>
</gene>
<evidence type="ECO:0000256" key="1">
    <source>
        <dbReference type="SAM" id="MobiDB-lite"/>
    </source>
</evidence>
<dbReference type="OrthoDB" id="7864469at2759"/>
<feature type="compositionally biased region" description="Polar residues" evidence="1">
    <location>
        <begin position="101"/>
        <end position="114"/>
    </location>
</feature>
<feature type="region of interest" description="Disordered" evidence="1">
    <location>
        <begin position="127"/>
        <end position="188"/>
    </location>
</feature>
<feature type="compositionally biased region" description="Polar residues" evidence="1">
    <location>
        <begin position="135"/>
        <end position="162"/>
    </location>
</feature>
<dbReference type="PhylomeDB" id="B4G5J2"/>
<feature type="region of interest" description="Disordered" evidence="1">
    <location>
        <begin position="91"/>
        <end position="114"/>
    </location>
</feature>
<sequence>MSNSCLSHERHSDINTINKCTESDDRKVAMFDELNRCTCCAENSMLRTKLLQYEATISSLQAFVKSIVSKQEVILCEVDRLRKLTELDFKDQESPEDVVENQGQSGDENDSISIGNFEDEIGAWQTPHSFMGMSEPSNPTISQAASPVISLATSPATTQPSSDSEEDSFQDLMILAMYTNSDTESDAN</sequence>
<accession>B4G5J2</accession>
<dbReference type="AlphaFoldDB" id="B4G5J2"/>
<dbReference type="Proteomes" id="UP000008744">
    <property type="component" value="Unassembled WGS sequence"/>
</dbReference>
<dbReference type="HOGENOM" id="CLU_1442498_0_0_1"/>
<evidence type="ECO:0000313" key="3">
    <source>
        <dbReference type="Proteomes" id="UP000008744"/>
    </source>
</evidence>
<organism evidence="3">
    <name type="scientific">Drosophila persimilis</name>
    <name type="common">Fruit fly</name>
    <dbReference type="NCBI Taxonomy" id="7234"/>
    <lineage>
        <taxon>Eukaryota</taxon>
        <taxon>Metazoa</taxon>
        <taxon>Ecdysozoa</taxon>
        <taxon>Arthropoda</taxon>
        <taxon>Hexapoda</taxon>
        <taxon>Insecta</taxon>
        <taxon>Pterygota</taxon>
        <taxon>Neoptera</taxon>
        <taxon>Endopterygota</taxon>
        <taxon>Diptera</taxon>
        <taxon>Brachycera</taxon>
        <taxon>Muscomorpha</taxon>
        <taxon>Ephydroidea</taxon>
        <taxon>Drosophilidae</taxon>
        <taxon>Drosophila</taxon>
        <taxon>Sophophora</taxon>
    </lineage>
</organism>
<dbReference type="KEGG" id="dpe:6587250"/>
<dbReference type="EMBL" id="CH479179">
    <property type="protein sequence ID" value="EDW24858.1"/>
    <property type="molecule type" value="Genomic_DNA"/>
</dbReference>